<dbReference type="Proteomes" id="UP000281343">
    <property type="component" value="Unassembled WGS sequence"/>
</dbReference>
<accession>A0A3L9YL21</accession>
<dbReference type="CDD" id="cd04301">
    <property type="entry name" value="NAT_SF"/>
    <property type="match status" value="1"/>
</dbReference>
<dbReference type="PROSITE" id="PS51186">
    <property type="entry name" value="GNAT"/>
    <property type="match status" value="1"/>
</dbReference>
<dbReference type="PANTHER" id="PTHR43877">
    <property type="entry name" value="AMINOALKYLPHOSPHONATE N-ACETYLTRANSFERASE-RELATED-RELATED"/>
    <property type="match status" value="1"/>
</dbReference>
<evidence type="ECO:0000259" key="3">
    <source>
        <dbReference type="PROSITE" id="PS51186"/>
    </source>
</evidence>
<keyword evidence="5" id="KW-1185">Reference proteome</keyword>
<evidence type="ECO:0000256" key="2">
    <source>
        <dbReference type="ARBA" id="ARBA00023315"/>
    </source>
</evidence>
<dbReference type="AlphaFoldDB" id="A0A3L9YL21"/>
<dbReference type="PANTHER" id="PTHR43877:SF2">
    <property type="entry name" value="AMINOALKYLPHOSPHONATE N-ACETYLTRANSFERASE-RELATED"/>
    <property type="match status" value="1"/>
</dbReference>
<proteinExistence type="predicted"/>
<organism evidence="4 5">
    <name type="scientific">Rhodophyticola porphyridii</name>
    <dbReference type="NCBI Taxonomy" id="1852017"/>
    <lineage>
        <taxon>Bacteria</taxon>
        <taxon>Pseudomonadati</taxon>
        <taxon>Pseudomonadota</taxon>
        <taxon>Alphaproteobacteria</taxon>
        <taxon>Rhodobacterales</taxon>
        <taxon>Roseobacteraceae</taxon>
        <taxon>Rhodophyticola</taxon>
    </lineage>
</organism>
<keyword evidence="2" id="KW-0012">Acyltransferase</keyword>
<dbReference type="RefSeq" id="WP_121896023.1">
    <property type="nucleotide sequence ID" value="NZ_RCNT01000001.1"/>
</dbReference>
<dbReference type="Pfam" id="PF00583">
    <property type="entry name" value="Acetyltransf_1"/>
    <property type="match status" value="1"/>
</dbReference>
<reference evidence="4 5" key="1">
    <citation type="submission" date="2018-10" db="EMBL/GenBank/DDBJ databases">
        <authorList>
            <person name="Jung H.S."/>
            <person name="Jeon C.O."/>
        </authorList>
    </citation>
    <scope>NUCLEOTIDE SEQUENCE [LARGE SCALE GENOMIC DNA]</scope>
    <source>
        <strain evidence="4 5">MA-7-27</strain>
    </source>
</reference>
<evidence type="ECO:0000256" key="1">
    <source>
        <dbReference type="ARBA" id="ARBA00022679"/>
    </source>
</evidence>
<dbReference type="SUPFAM" id="SSF55729">
    <property type="entry name" value="Acyl-CoA N-acyltransferases (Nat)"/>
    <property type="match status" value="1"/>
</dbReference>
<comment type="caution">
    <text evidence="4">The sequence shown here is derived from an EMBL/GenBank/DDBJ whole genome shotgun (WGS) entry which is preliminary data.</text>
</comment>
<feature type="domain" description="N-acetyltransferase" evidence="3">
    <location>
        <begin position="2"/>
        <end position="149"/>
    </location>
</feature>
<dbReference type="InterPro" id="IPR050832">
    <property type="entry name" value="Bact_Acetyltransf"/>
</dbReference>
<evidence type="ECO:0000313" key="4">
    <source>
        <dbReference type="EMBL" id="RMA43430.1"/>
    </source>
</evidence>
<keyword evidence="1 4" id="KW-0808">Transferase</keyword>
<dbReference type="EMBL" id="RCNT01000001">
    <property type="protein sequence ID" value="RMA43430.1"/>
    <property type="molecule type" value="Genomic_DNA"/>
</dbReference>
<dbReference type="InterPro" id="IPR000182">
    <property type="entry name" value="GNAT_dom"/>
</dbReference>
<gene>
    <name evidence="4" type="ORF">D9R08_00300</name>
</gene>
<dbReference type="Gene3D" id="3.40.630.30">
    <property type="match status" value="1"/>
</dbReference>
<sequence length="149" mass="16344">MITVTRADPFSEDALRLIAGSEEEQSALYPPEDRFAMSPEQLVENDVRFFVARIDGTALGCCGYTVFNSYAELKRMFAAPEARGTGLASALLEALEDAARAEGIRLMRLETGRLSPAAIGLYTRHGYIRRGPFGDYPDGASSIFMEKPL</sequence>
<protein>
    <submittedName>
        <fullName evidence="4">GNAT family N-acetyltransferase</fullName>
    </submittedName>
</protein>
<dbReference type="InterPro" id="IPR016181">
    <property type="entry name" value="Acyl_CoA_acyltransferase"/>
</dbReference>
<evidence type="ECO:0000313" key="5">
    <source>
        <dbReference type="Proteomes" id="UP000281343"/>
    </source>
</evidence>
<dbReference type="OrthoDB" id="9803233at2"/>
<name>A0A3L9YL21_9RHOB</name>
<dbReference type="GO" id="GO:0016747">
    <property type="term" value="F:acyltransferase activity, transferring groups other than amino-acyl groups"/>
    <property type="evidence" value="ECO:0007669"/>
    <property type="project" value="InterPro"/>
</dbReference>